<dbReference type="InterPro" id="IPR048031">
    <property type="entry name" value="ScyD/ScyE-like"/>
</dbReference>
<dbReference type="RefSeq" id="WP_150086155.1">
    <property type="nucleotide sequence ID" value="NZ_VWSF01000001.1"/>
</dbReference>
<evidence type="ECO:0000313" key="1">
    <source>
        <dbReference type="EMBL" id="KAA5549160.1"/>
    </source>
</evidence>
<evidence type="ECO:0000313" key="2">
    <source>
        <dbReference type="Proteomes" id="UP000323426"/>
    </source>
</evidence>
<dbReference type="NCBIfam" id="NF033206">
    <property type="entry name" value="ScyE_fam"/>
    <property type="match status" value="1"/>
</dbReference>
<proteinExistence type="predicted"/>
<dbReference type="SUPFAM" id="SSF101898">
    <property type="entry name" value="NHL repeat"/>
    <property type="match status" value="1"/>
</dbReference>
<comment type="caution">
    <text evidence="1">The sequence shown here is derived from an EMBL/GenBank/DDBJ whole genome shotgun (WGS) entry which is preliminary data.</text>
</comment>
<dbReference type="Proteomes" id="UP000323426">
    <property type="component" value="Unassembled WGS sequence"/>
</dbReference>
<dbReference type="AlphaFoldDB" id="A0A5M6DSQ9"/>
<dbReference type="Gene3D" id="2.120.10.30">
    <property type="entry name" value="TolB, C-terminal domain"/>
    <property type="match status" value="1"/>
</dbReference>
<reference evidence="1 2" key="1">
    <citation type="submission" date="2019-09" db="EMBL/GenBank/DDBJ databases">
        <title>Genome sequence and assembly of Adhaeribacter sp.</title>
        <authorList>
            <person name="Chhetri G."/>
        </authorList>
    </citation>
    <scope>NUCLEOTIDE SEQUENCE [LARGE SCALE GENOMIC DNA]</scope>
    <source>
        <strain evidence="1 2">DK36</strain>
    </source>
</reference>
<dbReference type="EMBL" id="VWSF01000001">
    <property type="protein sequence ID" value="KAA5549160.1"/>
    <property type="molecule type" value="Genomic_DNA"/>
</dbReference>
<keyword evidence="2" id="KW-1185">Reference proteome</keyword>
<dbReference type="InterPro" id="IPR011042">
    <property type="entry name" value="6-blade_b-propeller_TolB-like"/>
</dbReference>
<accession>A0A5M6DSQ9</accession>
<sequence length="337" mass="36251">MKLRVTTLLFSLSLLVATSCRQFYDYFDDVDPKKTKVKEFVAGLQAPLGLDLDGKNQLWVTEVGTGNNDGKVSVIRPNGVKHVVIEGFPSFIGDEGLAGLNHLLVKDGMLYILHVNGLLYKANIASYRPGQAPIQASSLPTENIGAFVWSYPFQVPIDESNPYNLTVGPGGNIYITDAGANAILRRTAAGALSVIATLPDLVNPTNVGPPFIDAVPTGIAYNSGKFYVTTLTGFPFLTGKARLYTLGQSGNIISYQDGFTTLTDIALDEHNVPVVIEHGQFGQGFVPNTGRIVATYGQRQAEILTGVNQPTDIVISGPKTLYVNSLVDGKIFKVMVK</sequence>
<protein>
    <submittedName>
        <fullName evidence="1">ScyD/ScyE family protein</fullName>
    </submittedName>
</protein>
<organism evidence="1 2">
    <name type="scientific">Adhaeribacter rhizoryzae</name>
    <dbReference type="NCBI Taxonomy" id="2607907"/>
    <lineage>
        <taxon>Bacteria</taxon>
        <taxon>Pseudomonadati</taxon>
        <taxon>Bacteroidota</taxon>
        <taxon>Cytophagia</taxon>
        <taxon>Cytophagales</taxon>
        <taxon>Hymenobacteraceae</taxon>
        <taxon>Adhaeribacter</taxon>
    </lineage>
</organism>
<dbReference type="PROSITE" id="PS51257">
    <property type="entry name" value="PROKAR_LIPOPROTEIN"/>
    <property type="match status" value="1"/>
</dbReference>
<gene>
    <name evidence="1" type="ORF">F0145_00765</name>
</gene>
<name>A0A5M6DSQ9_9BACT</name>